<evidence type="ECO:0000313" key="2">
    <source>
        <dbReference type="EMBL" id="CAB4046166.1"/>
    </source>
</evidence>
<feature type="non-terminal residue" evidence="2">
    <location>
        <position position="85"/>
    </location>
</feature>
<proteinExistence type="predicted"/>
<sequence>ESLPTSNTTLKSQSRARSTQGSRRPFGKPATGQRYLQLWSHLPKKRQNRISRQQLEEPLTVSLLQLLPASSKELLTIPWIPSSAP</sequence>
<dbReference type="EMBL" id="CACRXK020046810">
    <property type="protein sequence ID" value="CAB4046166.1"/>
    <property type="molecule type" value="Genomic_DNA"/>
</dbReference>
<gene>
    <name evidence="2" type="ORF">PACLA_8A045664</name>
</gene>
<dbReference type="AlphaFoldDB" id="A0A6S7KJV3"/>
<protein>
    <submittedName>
        <fullName evidence="2">Uncharacterized protein</fullName>
    </submittedName>
</protein>
<evidence type="ECO:0000256" key="1">
    <source>
        <dbReference type="SAM" id="MobiDB-lite"/>
    </source>
</evidence>
<accession>A0A6S7KJV3</accession>
<feature type="region of interest" description="Disordered" evidence="1">
    <location>
        <begin position="1"/>
        <end position="31"/>
    </location>
</feature>
<reference evidence="2" key="1">
    <citation type="submission" date="2020-04" db="EMBL/GenBank/DDBJ databases">
        <authorList>
            <person name="Alioto T."/>
            <person name="Alioto T."/>
            <person name="Gomez Garrido J."/>
        </authorList>
    </citation>
    <scope>NUCLEOTIDE SEQUENCE</scope>
    <source>
        <strain evidence="2">A484AB</strain>
    </source>
</reference>
<evidence type="ECO:0000313" key="3">
    <source>
        <dbReference type="Proteomes" id="UP001152795"/>
    </source>
</evidence>
<dbReference type="Proteomes" id="UP001152795">
    <property type="component" value="Unassembled WGS sequence"/>
</dbReference>
<organism evidence="2 3">
    <name type="scientific">Paramuricea clavata</name>
    <name type="common">Red gorgonian</name>
    <name type="synonym">Violescent sea-whip</name>
    <dbReference type="NCBI Taxonomy" id="317549"/>
    <lineage>
        <taxon>Eukaryota</taxon>
        <taxon>Metazoa</taxon>
        <taxon>Cnidaria</taxon>
        <taxon>Anthozoa</taxon>
        <taxon>Octocorallia</taxon>
        <taxon>Malacalcyonacea</taxon>
        <taxon>Plexauridae</taxon>
        <taxon>Paramuricea</taxon>
    </lineage>
</organism>
<name>A0A6S7KJV3_PARCT</name>
<comment type="caution">
    <text evidence="2">The sequence shown here is derived from an EMBL/GenBank/DDBJ whole genome shotgun (WGS) entry which is preliminary data.</text>
</comment>
<keyword evidence="3" id="KW-1185">Reference proteome</keyword>
<feature type="non-terminal residue" evidence="2">
    <location>
        <position position="1"/>
    </location>
</feature>
<feature type="compositionally biased region" description="Polar residues" evidence="1">
    <location>
        <begin position="1"/>
        <end position="22"/>
    </location>
</feature>